<dbReference type="GO" id="GO:0005886">
    <property type="term" value="C:plasma membrane"/>
    <property type="evidence" value="ECO:0007669"/>
    <property type="project" value="TreeGrafter"/>
</dbReference>
<evidence type="ECO:0000313" key="7">
    <source>
        <dbReference type="EMBL" id="GLK14634.1"/>
    </source>
</evidence>
<dbReference type="PANTHER" id="PTHR22754">
    <property type="entry name" value="DISCO-INTERACTING PROTEIN 2 DIP2 -RELATED"/>
    <property type="match status" value="1"/>
</dbReference>
<evidence type="ECO:0000256" key="3">
    <source>
        <dbReference type="ARBA" id="ARBA00022832"/>
    </source>
</evidence>
<dbReference type="FunFam" id="3.40.50.12780:FF:000013">
    <property type="entry name" value="Long-chain-fatty-acid--AMP ligase FadD32"/>
    <property type="match status" value="1"/>
</dbReference>
<feature type="transmembrane region" description="Helical" evidence="5">
    <location>
        <begin position="226"/>
        <end position="245"/>
    </location>
</feature>
<comment type="caution">
    <text evidence="7">The sequence shown here is derived from an EMBL/GenBank/DDBJ whole genome shotgun (WGS) entry which is preliminary data.</text>
</comment>
<keyword evidence="5" id="KW-0812">Transmembrane</keyword>
<reference evidence="7" key="2">
    <citation type="submission" date="2023-01" db="EMBL/GenBank/DDBJ databases">
        <authorList>
            <person name="Sun Q."/>
            <person name="Evtushenko L."/>
        </authorList>
    </citation>
    <scope>NUCLEOTIDE SEQUENCE</scope>
    <source>
        <strain evidence="7">VKM Ac-2007</strain>
    </source>
</reference>
<dbReference type="PANTHER" id="PTHR22754:SF32">
    <property type="entry name" value="DISCO-INTERACTING PROTEIN 2"/>
    <property type="match status" value="1"/>
</dbReference>
<keyword evidence="5" id="KW-0472">Membrane</keyword>
<evidence type="ECO:0000256" key="2">
    <source>
        <dbReference type="ARBA" id="ARBA00022598"/>
    </source>
</evidence>
<dbReference type="Pfam" id="PF00501">
    <property type="entry name" value="AMP-binding"/>
    <property type="match status" value="1"/>
</dbReference>
<keyword evidence="5" id="KW-1133">Transmembrane helix</keyword>
<keyword evidence="8" id="KW-1185">Reference proteome</keyword>
<dbReference type="SUPFAM" id="SSF56801">
    <property type="entry name" value="Acetyl-CoA synthetase-like"/>
    <property type="match status" value="1"/>
</dbReference>
<keyword evidence="2" id="KW-0436">Ligase</keyword>
<evidence type="ECO:0000256" key="1">
    <source>
        <dbReference type="ARBA" id="ARBA00006432"/>
    </source>
</evidence>
<evidence type="ECO:0000259" key="6">
    <source>
        <dbReference type="Pfam" id="PF00501"/>
    </source>
</evidence>
<name>A0A9W6MH99_9ACTN</name>
<dbReference type="GO" id="GO:0016874">
    <property type="term" value="F:ligase activity"/>
    <property type="evidence" value="ECO:0007669"/>
    <property type="project" value="UniProtKB-KW"/>
</dbReference>
<keyword evidence="4" id="KW-0443">Lipid metabolism</keyword>
<dbReference type="GO" id="GO:0070566">
    <property type="term" value="F:adenylyltransferase activity"/>
    <property type="evidence" value="ECO:0007669"/>
    <property type="project" value="TreeGrafter"/>
</dbReference>
<proteinExistence type="inferred from homology"/>
<comment type="similarity">
    <text evidence="1">Belongs to the ATP-dependent AMP-binding enzyme family.</text>
</comment>
<dbReference type="EMBL" id="BSEV01000034">
    <property type="protein sequence ID" value="GLK14634.1"/>
    <property type="molecule type" value="Genomic_DNA"/>
</dbReference>
<keyword evidence="3" id="KW-0276">Fatty acid metabolism</keyword>
<dbReference type="InterPro" id="IPR042099">
    <property type="entry name" value="ANL_N_sf"/>
</dbReference>
<evidence type="ECO:0000256" key="4">
    <source>
        <dbReference type="ARBA" id="ARBA00023098"/>
    </source>
</evidence>
<organism evidence="7 8">
    <name type="scientific">Streptosporangium carneum</name>
    <dbReference type="NCBI Taxonomy" id="47481"/>
    <lineage>
        <taxon>Bacteria</taxon>
        <taxon>Bacillati</taxon>
        <taxon>Actinomycetota</taxon>
        <taxon>Actinomycetes</taxon>
        <taxon>Streptosporangiales</taxon>
        <taxon>Streptosporangiaceae</taxon>
        <taxon>Streptosporangium</taxon>
    </lineage>
</organism>
<reference evidence="7" key="1">
    <citation type="journal article" date="2014" name="Int. J. Syst. Evol. Microbiol.">
        <title>Complete genome sequence of Corynebacterium casei LMG S-19264T (=DSM 44701T), isolated from a smear-ripened cheese.</title>
        <authorList>
            <consortium name="US DOE Joint Genome Institute (JGI-PGF)"/>
            <person name="Walter F."/>
            <person name="Albersmeier A."/>
            <person name="Kalinowski J."/>
            <person name="Ruckert C."/>
        </authorList>
    </citation>
    <scope>NUCLEOTIDE SEQUENCE</scope>
    <source>
        <strain evidence="7">VKM Ac-2007</strain>
    </source>
</reference>
<dbReference type="Gene3D" id="3.30.300.30">
    <property type="match status" value="1"/>
</dbReference>
<protein>
    <submittedName>
        <fullName evidence="7">Acyl-CoA synthetase</fullName>
    </submittedName>
</protein>
<accession>A0A9W6MH99</accession>
<dbReference type="GO" id="GO:0071766">
    <property type="term" value="P:Actinobacterium-type cell wall biogenesis"/>
    <property type="evidence" value="ECO:0007669"/>
    <property type="project" value="UniProtKB-ARBA"/>
</dbReference>
<sequence>MSDLLNASDVVSLMRGHVLAAGGKPSVIMVADPGKEDGAQSLSYAELDERAREIAVWLLRRQEPGGRVLLLYPTGLNFVAAFFGCLYAGMVAVTAPMPGGYRHNRRRVAAIAADCGASTVLTDRAHLPEVREWAEHQNLTGLVLRTTDEGGLGDADEWRTPELGRDTIALLQYTSGSTDTPKGVMVTHGNLLRNVESYGAVYGFDESTRSGAWIPLYHDMGLMGQLLPPLFFGGACVLMASTLFVKRPYLWLRLIDDYDVHWSAAPNFAYERCVQQVTDEELARLDLSRWRFAHNGSEPVNAATLRAFAERFAPAGLREETLIPCYGLAEATLFVSGGVSGAQAQRVDPDLLERHRFVPVLPDAPGREIAGCGPVHDFDVRIVDPDSGRVLSEGEVGEIWLRGESVAAGYWHNEEATRATFGAVTADGEGGFLRTGDRGVLHRGELYVTGRIKETIIMYGRNLYPHDIEQELRAQHPELGSVGAVFTVPVPTTDGAGVEEMLVVTHEIDKRPEPEVMRRIARDMKQTVSREFGVGVAEVALLRRGGVQRTTSGKIQRLAMRRLFLDAELGALYQDENPRLRAALSRTAAEASR</sequence>
<dbReference type="InterPro" id="IPR000873">
    <property type="entry name" value="AMP-dep_synth/lig_dom"/>
</dbReference>
<dbReference type="AlphaFoldDB" id="A0A9W6MH99"/>
<evidence type="ECO:0000256" key="5">
    <source>
        <dbReference type="SAM" id="Phobius"/>
    </source>
</evidence>
<dbReference type="Proteomes" id="UP001143474">
    <property type="component" value="Unassembled WGS sequence"/>
</dbReference>
<feature type="domain" description="AMP-dependent synthetase/ligase" evidence="6">
    <location>
        <begin position="30"/>
        <end position="411"/>
    </location>
</feature>
<feature type="transmembrane region" description="Helical" evidence="5">
    <location>
        <begin position="69"/>
        <end position="93"/>
    </location>
</feature>
<evidence type="ECO:0000313" key="8">
    <source>
        <dbReference type="Proteomes" id="UP001143474"/>
    </source>
</evidence>
<dbReference type="CDD" id="cd05931">
    <property type="entry name" value="FAAL"/>
    <property type="match status" value="1"/>
</dbReference>
<dbReference type="Gene3D" id="3.40.50.12780">
    <property type="entry name" value="N-terminal domain of ligase-like"/>
    <property type="match status" value="1"/>
</dbReference>
<dbReference type="InterPro" id="IPR045851">
    <property type="entry name" value="AMP-bd_C_sf"/>
</dbReference>
<dbReference type="GO" id="GO:0006633">
    <property type="term" value="P:fatty acid biosynthetic process"/>
    <property type="evidence" value="ECO:0007669"/>
    <property type="project" value="TreeGrafter"/>
</dbReference>
<dbReference type="InterPro" id="IPR040097">
    <property type="entry name" value="FAAL/FAAC"/>
</dbReference>
<gene>
    <name evidence="7" type="ORF">GCM10017600_80460</name>
</gene>